<dbReference type="Pfam" id="PF07730">
    <property type="entry name" value="HisKA_3"/>
    <property type="match status" value="1"/>
</dbReference>
<comment type="caution">
    <text evidence="6">The sequence shown here is derived from an EMBL/GenBank/DDBJ whole genome shotgun (WGS) entry which is preliminary data.</text>
</comment>
<keyword evidence="4" id="KW-1133">Transmembrane helix</keyword>
<evidence type="ECO:0000256" key="1">
    <source>
        <dbReference type="ARBA" id="ARBA00022679"/>
    </source>
</evidence>
<keyword evidence="4" id="KW-0472">Membrane</keyword>
<evidence type="ECO:0000256" key="4">
    <source>
        <dbReference type="SAM" id="Phobius"/>
    </source>
</evidence>
<evidence type="ECO:0000256" key="3">
    <source>
        <dbReference type="ARBA" id="ARBA00023012"/>
    </source>
</evidence>
<keyword evidence="3" id="KW-0902">Two-component regulatory system</keyword>
<keyword evidence="1" id="KW-0808">Transferase</keyword>
<protein>
    <submittedName>
        <fullName evidence="6">Histidine kinase</fullName>
    </submittedName>
</protein>
<keyword evidence="4" id="KW-0812">Transmembrane</keyword>
<dbReference type="InterPro" id="IPR036890">
    <property type="entry name" value="HATPase_C_sf"/>
</dbReference>
<name>A0ABU5MUG1_9BACT</name>
<feature type="transmembrane region" description="Helical" evidence="4">
    <location>
        <begin position="439"/>
        <end position="464"/>
    </location>
</feature>
<dbReference type="Proteomes" id="UP001290861">
    <property type="component" value="Unassembled WGS sequence"/>
</dbReference>
<dbReference type="PANTHER" id="PTHR24421">
    <property type="entry name" value="NITRATE/NITRITE SENSOR PROTEIN NARX-RELATED"/>
    <property type="match status" value="1"/>
</dbReference>
<evidence type="ECO:0000313" key="7">
    <source>
        <dbReference type="Proteomes" id="UP001290861"/>
    </source>
</evidence>
<organism evidence="6 7">
    <name type="scientific">Pontiella agarivorans</name>
    <dbReference type="NCBI Taxonomy" id="3038953"/>
    <lineage>
        <taxon>Bacteria</taxon>
        <taxon>Pseudomonadati</taxon>
        <taxon>Kiritimatiellota</taxon>
        <taxon>Kiritimatiellia</taxon>
        <taxon>Kiritimatiellales</taxon>
        <taxon>Pontiellaceae</taxon>
        <taxon>Pontiella</taxon>
    </lineage>
</organism>
<dbReference type="Gene3D" id="1.20.5.1930">
    <property type="match status" value="1"/>
</dbReference>
<evidence type="ECO:0000313" key="6">
    <source>
        <dbReference type="EMBL" id="MDZ8117611.1"/>
    </source>
</evidence>
<sequence length="681" mass="77041">MKIQTRLRILRIFSGHWKVSVAWFILFWAGRASADVAIRNIPGTLRQLRQDTAQLQLRLDSLPKLNDALQLEAYGYHGGYLPALNKLPSKPRWTLDFFFKDYFRADQVILVPAVDHRFGRVGSYGFPKRFRVLLIDDEGSETVIKEWMTEDCPDLGRYPHVLAVPEPKGNHIRIEVFRGAVEGDQEFIAIDELFGIMAAADHECDRMTASLEYEAPPYWARRYLFDHKSSLGLPLGVAADTADRKEDFATFFNEEPPGGCTIELDLGRNCLLGWVTLFPAQNSDGVKVPGFGFPADIEMEIIRESNGQRSTPQIVPRKWGMKRPGNNVVRLPASQARGRWLRITFKNLPEHNGRPTLALGEIRLYRLKEIYPVQSVSLEGFPENASAIAERLYDGHAAGKPVLFLTDWLQLIEQRRILQQKYSGNLLQIQTLEKRWKSFWMITTYTVICLLALGASGLALTSVFQRKKAVKELKWRITRDLHDDVGSSLGSISLTAGRLEEDVNDDRVKEDLADLALLAREASASLREVVWVIDQSEIRLPDLVKKLAQRAERVLTGKELKISIAASIPDQAVPLSFKRHLILFFKEVIHNCARHSCATQVRIEIAVDHDTLIVEAEDNGKGFEPDKVVDGWGLESLKKRAEELGGTMMLRAVPDLGTSVRLTIPLKSIFTNVDHRYKTSN</sequence>
<dbReference type="Pfam" id="PF02518">
    <property type="entry name" value="HATPase_c"/>
    <property type="match status" value="1"/>
</dbReference>
<dbReference type="InterPro" id="IPR011712">
    <property type="entry name" value="Sig_transdc_His_kin_sub3_dim/P"/>
</dbReference>
<dbReference type="Gene3D" id="3.30.565.10">
    <property type="entry name" value="Histidine kinase-like ATPase, C-terminal domain"/>
    <property type="match status" value="1"/>
</dbReference>
<dbReference type="SUPFAM" id="SSF55874">
    <property type="entry name" value="ATPase domain of HSP90 chaperone/DNA topoisomerase II/histidine kinase"/>
    <property type="match status" value="1"/>
</dbReference>
<evidence type="ECO:0000259" key="5">
    <source>
        <dbReference type="PROSITE" id="PS50109"/>
    </source>
</evidence>
<gene>
    <name evidence="6" type="ORF">P9H32_03150</name>
</gene>
<keyword evidence="2 6" id="KW-0418">Kinase</keyword>
<dbReference type="PROSITE" id="PS50109">
    <property type="entry name" value="HIS_KIN"/>
    <property type="match status" value="1"/>
</dbReference>
<dbReference type="EMBL" id="JARVCO010000002">
    <property type="protein sequence ID" value="MDZ8117611.1"/>
    <property type="molecule type" value="Genomic_DNA"/>
</dbReference>
<dbReference type="InterPro" id="IPR003594">
    <property type="entry name" value="HATPase_dom"/>
</dbReference>
<keyword evidence="7" id="KW-1185">Reference proteome</keyword>
<dbReference type="GO" id="GO:0016301">
    <property type="term" value="F:kinase activity"/>
    <property type="evidence" value="ECO:0007669"/>
    <property type="project" value="UniProtKB-KW"/>
</dbReference>
<dbReference type="InterPro" id="IPR050482">
    <property type="entry name" value="Sensor_HK_TwoCompSys"/>
</dbReference>
<dbReference type="PANTHER" id="PTHR24421:SF61">
    <property type="entry name" value="OXYGEN SENSOR HISTIDINE KINASE NREB"/>
    <property type="match status" value="1"/>
</dbReference>
<evidence type="ECO:0000256" key="2">
    <source>
        <dbReference type="ARBA" id="ARBA00022777"/>
    </source>
</evidence>
<reference evidence="6 7" key="1">
    <citation type="journal article" date="2024" name="Appl. Environ. Microbiol.">
        <title>Pontiella agarivorans sp. nov., a novel marine anaerobic bacterium capable of degrading macroalgal polysaccharides and fixing nitrogen.</title>
        <authorList>
            <person name="Liu N."/>
            <person name="Kivenson V."/>
            <person name="Peng X."/>
            <person name="Cui Z."/>
            <person name="Lankiewicz T.S."/>
            <person name="Gosselin K.M."/>
            <person name="English C.J."/>
            <person name="Blair E.M."/>
            <person name="O'Malley M.A."/>
            <person name="Valentine D.L."/>
        </authorList>
    </citation>
    <scope>NUCLEOTIDE SEQUENCE [LARGE SCALE GENOMIC DNA]</scope>
    <source>
        <strain evidence="6 7">NLcol2</strain>
    </source>
</reference>
<dbReference type="CDD" id="cd16917">
    <property type="entry name" value="HATPase_UhpB-NarQ-NarX-like"/>
    <property type="match status" value="1"/>
</dbReference>
<dbReference type="InterPro" id="IPR005467">
    <property type="entry name" value="His_kinase_dom"/>
</dbReference>
<proteinExistence type="predicted"/>
<feature type="domain" description="Histidine kinase" evidence="5">
    <location>
        <begin position="480"/>
        <end position="668"/>
    </location>
</feature>
<accession>A0ABU5MUG1</accession>